<feature type="non-terminal residue" evidence="1">
    <location>
        <position position="127"/>
    </location>
</feature>
<evidence type="ECO:0000313" key="1">
    <source>
        <dbReference type="EMBL" id="SVB65964.1"/>
    </source>
</evidence>
<name>A0A382FU95_9ZZZZ</name>
<protein>
    <recommendedName>
        <fullName evidence="2">Stress-response A/B barrel domain-containing protein</fullName>
    </recommendedName>
</protein>
<dbReference type="AlphaFoldDB" id="A0A382FU95"/>
<reference evidence="1" key="1">
    <citation type="submission" date="2018-05" db="EMBL/GenBank/DDBJ databases">
        <authorList>
            <person name="Lanie J.A."/>
            <person name="Ng W.-L."/>
            <person name="Kazmierczak K.M."/>
            <person name="Andrzejewski T.M."/>
            <person name="Davidsen T.M."/>
            <person name="Wayne K.J."/>
            <person name="Tettelin H."/>
            <person name="Glass J.I."/>
            <person name="Rusch D."/>
            <person name="Podicherti R."/>
            <person name="Tsui H.-C.T."/>
            <person name="Winkler M.E."/>
        </authorList>
    </citation>
    <scope>NUCLEOTIDE SEQUENCE</scope>
</reference>
<organism evidence="1">
    <name type="scientific">marine metagenome</name>
    <dbReference type="NCBI Taxonomy" id="408172"/>
    <lineage>
        <taxon>unclassified sequences</taxon>
        <taxon>metagenomes</taxon>
        <taxon>ecological metagenomes</taxon>
    </lineage>
</organism>
<sequence length="127" mass="14248">MIKRILGIFIPLMICATLVAQENANIYRVVYLKPKAGQKEQFLAGLKEHTKKHHSKGVSKVRTHEVVSGDKAGWYVRSSGPFTWADVDKYEADHNSKAHAAHGAKVLGPYIGDRVGPMYWARRDDMS</sequence>
<dbReference type="EMBL" id="UINC01051606">
    <property type="protein sequence ID" value="SVB65964.1"/>
    <property type="molecule type" value="Genomic_DNA"/>
</dbReference>
<gene>
    <name evidence="1" type="ORF">METZ01_LOCUS218818</name>
</gene>
<accession>A0A382FU95</accession>
<evidence type="ECO:0008006" key="2">
    <source>
        <dbReference type="Google" id="ProtNLM"/>
    </source>
</evidence>
<proteinExistence type="predicted"/>